<accession>A0A7R9Q6R3</accession>
<feature type="non-terminal residue" evidence="2">
    <location>
        <position position="1"/>
    </location>
</feature>
<gene>
    <name evidence="2" type="ORF">OSB1V03_LOCUS14843</name>
</gene>
<organism evidence="2">
    <name type="scientific">Medioppia subpectinata</name>
    <dbReference type="NCBI Taxonomy" id="1979941"/>
    <lineage>
        <taxon>Eukaryota</taxon>
        <taxon>Metazoa</taxon>
        <taxon>Ecdysozoa</taxon>
        <taxon>Arthropoda</taxon>
        <taxon>Chelicerata</taxon>
        <taxon>Arachnida</taxon>
        <taxon>Acari</taxon>
        <taxon>Acariformes</taxon>
        <taxon>Sarcoptiformes</taxon>
        <taxon>Oribatida</taxon>
        <taxon>Brachypylina</taxon>
        <taxon>Oppioidea</taxon>
        <taxon>Oppiidae</taxon>
        <taxon>Medioppia</taxon>
    </lineage>
</organism>
<dbReference type="AlphaFoldDB" id="A0A7R9Q6R3"/>
<proteinExistence type="predicted"/>
<reference evidence="2" key="1">
    <citation type="submission" date="2020-11" db="EMBL/GenBank/DDBJ databases">
        <authorList>
            <person name="Tran Van P."/>
        </authorList>
    </citation>
    <scope>NUCLEOTIDE SEQUENCE</scope>
</reference>
<dbReference type="Gene3D" id="3.90.550.10">
    <property type="entry name" value="Spore Coat Polysaccharide Biosynthesis Protein SpsA, Chain A"/>
    <property type="match status" value="1"/>
</dbReference>
<keyword evidence="1" id="KW-0812">Transmembrane</keyword>
<feature type="transmembrane region" description="Helical" evidence="1">
    <location>
        <begin position="61"/>
        <end position="82"/>
    </location>
</feature>
<evidence type="ECO:0000313" key="3">
    <source>
        <dbReference type="Proteomes" id="UP000759131"/>
    </source>
</evidence>
<evidence type="ECO:0000256" key="1">
    <source>
        <dbReference type="SAM" id="Phobius"/>
    </source>
</evidence>
<sequence>MAYRRWGSSGQLGGFHNLHIIRPPESIGRYTMIKHNHRPESPNNVRSALLRMAKRRAFRDGLGSVSMKIIFAFYILFISLIISDEERDDIQRLGSKLLFIGINA</sequence>
<keyword evidence="1" id="KW-0472">Membrane</keyword>
<keyword evidence="1" id="KW-1133">Transmembrane helix</keyword>
<dbReference type="Proteomes" id="UP000759131">
    <property type="component" value="Unassembled WGS sequence"/>
</dbReference>
<protein>
    <submittedName>
        <fullName evidence="2">Uncharacterized protein</fullName>
    </submittedName>
</protein>
<evidence type="ECO:0000313" key="2">
    <source>
        <dbReference type="EMBL" id="CAD7634447.1"/>
    </source>
</evidence>
<name>A0A7R9Q6R3_9ACAR</name>
<dbReference type="OrthoDB" id="10038994at2759"/>
<dbReference type="EMBL" id="OC869224">
    <property type="protein sequence ID" value="CAD7634447.1"/>
    <property type="molecule type" value="Genomic_DNA"/>
</dbReference>
<keyword evidence="3" id="KW-1185">Reference proteome</keyword>
<dbReference type="EMBL" id="CAJPIZ010014649">
    <property type="protein sequence ID" value="CAG2114877.1"/>
    <property type="molecule type" value="Genomic_DNA"/>
</dbReference>
<dbReference type="InterPro" id="IPR029044">
    <property type="entry name" value="Nucleotide-diphossugar_trans"/>
</dbReference>